<dbReference type="VEuPathDB" id="VectorBase:AAEL003299"/>
<dbReference type="InParanoid" id="A0A1S4F482"/>
<reference evidence="1" key="2">
    <citation type="submission" date="2020-05" db="UniProtKB">
        <authorList>
            <consortium name="EnsemblMetazoa"/>
        </authorList>
    </citation>
    <scope>IDENTIFICATION</scope>
    <source>
        <strain evidence="1">LVP_AGWG</strain>
    </source>
</reference>
<dbReference type="OrthoDB" id="7766915at2759"/>
<accession>A0A1S4F482</accession>
<sequence>MKVTVLLFLAGASVAVGLPSTDRSRRQAQKPETTNVAQPQPNFGFGNFGQFGNAAGWPLGQGIAQRQGFDQMWPQSTFNSAKGGFGINLPKIEGADGVTATAGMSCSYENGKKKCTNHQNQAKTRF</sequence>
<organism evidence="1 2">
    <name type="scientific">Aedes aegypti</name>
    <name type="common">Yellowfever mosquito</name>
    <name type="synonym">Culex aegypti</name>
    <dbReference type="NCBI Taxonomy" id="7159"/>
    <lineage>
        <taxon>Eukaryota</taxon>
        <taxon>Metazoa</taxon>
        <taxon>Ecdysozoa</taxon>
        <taxon>Arthropoda</taxon>
        <taxon>Hexapoda</taxon>
        <taxon>Insecta</taxon>
        <taxon>Pterygota</taxon>
        <taxon>Neoptera</taxon>
        <taxon>Endopterygota</taxon>
        <taxon>Diptera</taxon>
        <taxon>Nematocera</taxon>
        <taxon>Culicoidea</taxon>
        <taxon>Culicidae</taxon>
        <taxon>Culicinae</taxon>
        <taxon>Aedini</taxon>
        <taxon>Aedes</taxon>
        <taxon>Stegomyia</taxon>
    </lineage>
</organism>
<keyword evidence="2" id="KW-1185">Reference proteome</keyword>
<evidence type="ECO:0000313" key="1">
    <source>
        <dbReference type="EnsemblMetazoa" id="AAEL003299-PA"/>
    </source>
</evidence>
<reference evidence="1 2" key="1">
    <citation type="submission" date="2017-06" db="EMBL/GenBank/DDBJ databases">
        <title>Aedes aegypti genome working group (AGWG) sequencing and assembly.</title>
        <authorList>
            <consortium name="Aedes aegypti Genome Working Group (AGWG)"/>
            <person name="Matthews B.J."/>
        </authorList>
    </citation>
    <scope>NUCLEOTIDE SEQUENCE [LARGE SCALE GENOMIC DNA]</scope>
    <source>
        <strain evidence="1 2">LVP_AGWG</strain>
    </source>
</reference>
<evidence type="ECO:0000313" key="2">
    <source>
        <dbReference type="Proteomes" id="UP000008820"/>
    </source>
</evidence>
<gene>
    <name evidence="1" type="primary">5577775</name>
</gene>
<name>A0A1S4F482_AEDAE</name>
<dbReference type="AlphaFoldDB" id="A0A1S4F482"/>
<dbReference type="Proteomes" id="UP000008820">
    <property type="component" value="Chromosome 3"/>
</dbReference>
<dbReference type="EnsemblMetazoa" id="AAEL003299-RA">
    <property type="protein sequence ID" value="AAEL003299-PA"/>
    <property type="gene ID" value="AAEL003299"/>
</dbReference>
<proteinExistence type="predicted"/>
<protein>
    <submittedName>
        <fullName evidence="1">Uncharacterized protein</fullName>
    </submittedName>
</protein>